<accession>A0AAJ0EWB7</accession>
<organism evidence="2 3">
    <name type="scientific">Colletotrichum godetiae</name>
    <dbReference type="NCBI Taxonomy" id="1209918"/>
    <lineage>
        <taxon>Eukaryota</taxon>
        <taxon>Fungi</taxon>
        <taxon>Dikarya</taxon>
        <taxon>Ascomycota</taxon>
        <taxon>Pezizomycotina</taxon>
        <taxon>Sordariomycetes</taxon>
        <taxon>Hypocreomycetidae</taxon>
        <taxon>Glomerellales</taxon>
        <taxon>Glomerellaceae</taxon>
        <taxon>Colletotrichum</taxon>
        <taxon>Colletotrichum acutatum species complex</taxon>
    </lineage>
</organism>
<sequence length="80" mass="9383">MQTLSRNLSKTEESFLGKTSRHIKRFCTLLTIYLLSIIFLHANDVDLNVEMKSVREYSRNIAIHRYSRVMIDIILNPSNL</sequence>
<gene>
    <name evidence="2" type="ORF">BDP55DRAFT_769823</name>
</gene>
<evidence type="ECO:0000313" key="2">
    <source>
        <dbReference type="EMBL" id="KAK1674034.1"/>
    </source>
</evidence>
<keyword evidence="1" id="KW-0472">Membrane</keyword>
<reference evidence="2" key="1">
    <citation type="submission" date="2021-06" db="EMBL/GenBank/DDBJ databases">
        <title>Comparative genomics, transcriptomics and evolutionary studies reveal genomic signatures of adaptation to plant cell wall in hemibiotrophic fungi.</title>
        <authorList>
            <consortium name="DOE Joint Genome Institute"/>
            <person name="Baroncelli R."/>
            <person name="Diaz J.F."/>
            <person name="Benocci T."/>
            <person name="Peng M."/>
            <person name="Battaglia E."/>
            <person name="Haridas S."/>
            <person name="Andreopoulos W."/>
            <person name="Labutti K."/>
            <person name="Pangilinan J."/>
            <person name="Floch G.L."/>
            <person name="Makela M.R."/>
            <person name="Henrissat B."/>
            <person name="Grigoriev I.V."/>
            <person name="Crouch J.A."/>
            <person name="De Vries R.P."/>
            <person name="Sukno S.A."/>
            <person name="Thon M.R."/>
        </authorList>
    </citation>
    <scope>NUCLEOTIDE SEQUENCE</scope>
    <source>
        <strain evidence="2">CBS 193.32</strain>
    </source>
</reference>
<feature type="transmembrane region" description="Helical" evidence="1">
    <location>
        <begin position="26"/>
        <end position="42"/>
    </location>
</feature>
<evidence type="ECO:0000313" key="3">
    <source>
        <dbReference type="Proteomes" id="UP001224890"/>
    </source>
</evidence>
<dbReference type="RefSeq" id="XP_060428037.1">
    <property type="nucleotide sequence ID" value="XM_060581073.1"/>
</dbReference>
<evidence type="ECO:0000256" key="1">
    <source>
        <dbReference type="SAM" id="Phobius"/>
    </source>
</evidence>
<name>A0AAJ0EWB7_9PEZI</name>
<dbReference type="Proteomes" id="UP001224890">
    <property type="component" value="Unassembled WGS sequence"/>
</dbReference>
<keyword evidence="3" id="KW-1185">Reference proteome</keyword>
<dbReference type="AlphaFoldDB" id="A0AAJ0EWB7"/>
<comment type="caution">
    <text evidence="2">The sequence shown here is derived from an EMBL/GenBank/DDBJ whole genome shotgun (WGS) entry which is preliminary data.</text>
</comment>
<proteinExistence type="predicted"/>
<dbReference type="EMBL" id="JAHMHR010000028">
    <property type="protein sequence ID" value="KAK1674034.1"/>
    <property type="molecule type" value="Genomic_DNA"/>
</dbReference>
<protein>
    <submittedName>
        <fullName evidence="2">Uncharacterized protein</fullName>
    </submittedName>
</protein>
<keyword evidence="1" id="KW-0812">Transmembrane</keyword>
<dbReference type="GeneID" id="85465599"/>
<keyword evidence="1" id="KW-1133">Transmembrane helix</keyword>